<dbReference type="EMBL" id="UGTF01000003">
    <property type="protein sequence ID" value="SUB97890.1"/>
    <property type="molecule type" value="Genomic_DNA"/>
</dbReference>
<evidence type="ECO:0000313" key="1">
    <source>
        <dbReference type="EMBL" id="SUB97890.1"/>
    </source>
</evidence>
<reference evidence="1 2" key="1">
    <citation type="submission" date="2018-06" db="EMBL/GenBank/DDBJ databases">
        <authorList>
            <consortium name="Pathogen Informatics"/>
            <person name="Doyle S."/>
        </authorList>
    </citation>
    <scope>NUCLEOTIDE SEQUENCE [LARGE SCALE GENOMIC DNA]</scope>
    <source>
        <strain evidence="1 2">NCTC11632</strain>
    </source>
</reference>
<gene>
    <name evidence="1" type="ORF">NCTC11632_02114</name>
</gene>
<dbReference type="Proteomes" id="UP000254156">
    <property type="component" value="Unassembled WGS sequence"/>
</dbReference>
<sequence>MVAVLACVIGWAAHLYGVNQTLDSHALRYRILRMELGYTQPNISSLDSLFSSEDSDDSIRKLRSRVINYELAIERQAELHLQQQRLTQEQESYSTKLNEKVMMWGKSIQRSAPPLF</sequence>
<evidence type="ECO:0000313" key="2">
    <source>
        <dbReference type="Proteomes" id="UP000254156"/>
    </source>
</evidence>
<dbReference type="AlphaFoldDB" id="A0A379EGJ5"/>
<name>A0A379EGJ5_9PORP</name>
<accession>A0A379EGJ5</accession>
<organism evidence="1 2">
    <name type="scientific">Porphyromonas macacae</name>
    <dbReference type="NCBI Taxonomy" id="28115"/>
    <lineage>
        <taxon>Bacteria</taxon>
        <taxon>Pseudomonadati</taxon>
        <taxon>Bacteroidota</taxon>
        <taxon>Bacteroidia</taxon>
        <taxon>Bacteroidales</taxon>
        <taxon>Porphyromonadaceae</taxon>
        <taxon>Porphyromonas</taxon>
    </lineage>
</organism>
<proteinExistence type="predicted"/>
<protein>
    <submittedName>
        <fullName evidence="1">Uncharacterized protein</fullName>
    </submittedName>
</protein>